<dbReference type="Proteomes" id="UP000307087">
    <property type="component" value="Unassembled WGS sequence"/>
</dbReference>
<name>A0A4S8NI34_9ACTN</name>
<accession>A0A4S8NI34</accession>
<feature type="region of interest" description="Disordered" evidence="1">
    <location>
        <begin position="84"/>
        <end position="103"/>
    </location>
</feature>
<reference evidence="2 3" key="1">
    <citation type="journal article" date="2009" name="Int. J. Syst. Evol. Microbiol.">
        <title>Nocardioides caeni sp. nov., isolated from wastewater.</title>
        <authorList>
            <person name="Yoon J.H."/>
            <person name="Kang S.J."/>
            <person name="Park S."/>
            <person name="Kim W."/>
            <person name="Oh T.K."/>
        </authorList>
    </citation>
    <scope>NUCLEOTIDE SEQUENCE [LARGE SCALE GENOMIC DNA]</scope>
    <source>
        <strain evidence="2 3">DSM 23134</strain>
    </source>
</reference>
<evidence type="ECO:0000313" key="3">
    <source>
        <dbReference type="Proteomes" id="UP000307087"/>
    </source>
</evidence>
<dbReference type="OrthoDB" id="3534313at2"/>
<evidence type="ECO:0000313" key="2">
    <source>
        <dbReference type="EMBL" id="THV14739.1"/>
    </source>
</evidence>
<sequence length="103" mass="10994">MTAPRPDVRLDDAPMQSVSCAACGAAVLARKSSWDQVTVQWSAEAIATCDERRQSLPPSERPNRNAFAGCGALRAAIREAAVRGQLHVQSDEPLKTNPEAAHG</sequence>
<comment type="caution">
    <text evidence="2">The sequence shown here is derived from an EMBL/GenBank/DDBJ whole genome shotgun (WGS) entry which is preliminary data.</text>
</comment>
<dbReference type="EMBL" id="STGW01000004">
    <property type="protein sequence ID" value="THV14739.1"/>
    <property type="molecule type" value="Genomic_DNA"/>
</dbReference>
<organism evidence="2 3">
    <name type="scientific">Nocardioides caeni</name>
    <dbReference type="NCBI Taxonomy" id="574700"/>
    <lineage>
        <taxon>Bacteria</taxon>
        <taxon>Bacillati</taxon>
        <taxon>Actinomycetota</taxon>
        <taxon>Actinomycetes</taxon>
        <taxon>Propionibacteriales</taxon>
        <taxon>Nocardioidaceae</taxon>
        <taxon>Nocardioides</taxon>
    </lineage>
</organism>
<dbReference type="RefSeq" id="WP_136562501.1">
    <property type="nucleotide sequence ID" value="NZ_BAABLS010000008.1"/>
</dbReference>
<evidence type="ECO:0000256" key="1">
    <source>
        <dbReference type="SAM" id="MobiDB-lite"/>
    </source>
</evidence>
<dbReference type="AlphaFoldDB" id="A0A4S8NI34"/>
<keyword evidence="3" id="KW-1185">Reference proteome</keyword>
<protein>
    <submittedName>
        <fullName evidence="2">Ferredoxin</fullName>
    </submittedName>
</protein>
<gene>
    <name evidence="2" type="ORF">E9934_08800</name>
</gene>
<proteinExistence type="predicted"/>